<dbReference type="FunFam" id="3.40.50.620:FF:000063">
    <property type="entry name" value="Isoleucine--tRNA ligase"/>
    <property type="match status" value="1"/>
</dbReference>
<dbReference type="Gene3D" id="1.10.730.10">
    <property type="entry name" value="Isoleucyl-tRNA Synthetase, Domain 1"/>
    <property type="match status" value="1"/>
</dbReference>
<dbReference type="PANTHER" id="PTHR42780:SF1">
    <property type="entry name" value="ISOLEUCINE--TRNA LIGASE, CYTOPLASMIC"/>
    <property type="match status" value="1"/>
</dbReference>
<feature type="binding site" evidence="15">
    <location>
        <position position="604"/>
    </location>
    <ligand>
        <name>ATP</name>
        <dbReference type="ChEBI" id="CHEBI:30616"/>
    </ligand>
</feature>
<dbReference type="Pfam" id="PF19302">
    <property type="entry name" value="DUF5915"/>
    <property type="match status" value="1"/>
</dbReference>
<comment type="subcellular location">
    <subcellularLocation>
        <location evidence="2 15">Cytoplasm</location>
    </subcellularLocation>
</comment>
<dbReference type="GO" id="GO:0002161">
    <property type="term" value="F:aminoacyl-tRNA deacylase activity"/>
    <property type="evidence" value="ECO:0007669"/>
    <property type="project" value="InterPro"/>
</dbReference>
<comment type="subunit">
    <text evidence="4 15">Monomer.</text>
</comment>
<comment type="function">
    <text evidence="13 15">Catalyzes the attachment of isoleucine to tRNA(Ile). As IleRS can inadvertently accommodate and process structurally similar amino acids such as valine, to avoid such errors it has two additional distinct tRNA(Ile)-dependent editing activities. One activity is designated as 'pretransfer' editing and involves the hydrolysis of activated Val-AMP. The other activity is designated 'posttransfer' editing and involves deacylation of mischarged Val-tRNA(Ile).</text>
</comment>
<evidence type="ECO:0000256" key="11">
    <source>
        <dbReference type="ARBA" id="ARBA00022917"/>
    </source>
</evidence>
<gene>
    <name evidence="15" type="primary">ileS</name>
    <name evidence="18" type="ORF">EV138_0463</name>
</gene>
<dbReference type="GO" id="GO:0006428">
    <property type="term" value="P:isoleucyl-tRNA aminoacylation"/>
    <property type="evidence" value="ECO:0007669"/>
    <property type="project" value="UniProtKB-UniRule"/>
</dbReference>
<evidence type="ECO:0000256" key="15">
    <source>
        <dbReference type="HAMAP-Rule" id="MF_02003"/>
    </source>
</evidence>
<evidence type="ECO:0000256" key="13">
    <source>
        <dbReference type="ARBA" id="ARBA00025217"/>
    </source>
</evidence>
<dbReference type="Proteomes" id="UP000295151">
    <property type="component" value="Unassembled WGS sequence"/>
</dbReference>
<comment type="cofactor">
    <cofactor evidence="1 15">
        <name>Zn(2+)</name>
        <dbReference type="ChEBI" id="CHEBI:29105"/>
    </cofactor>
</comment>
<comment type="similarity">
    <text evidence="3 15">Belongs to the class-I aminoacyl-tRNA synthetase family. IleS type 2 subfamily.</text>
</comment>
<feature type="domain" description="Aminoacyl-tRNA synthetase class Ia" evidence="16">
    <location>
        <begin position="25"/>
        <end position="631"/>
    </location>
</feature>
<evidence type="ECO:0000313" key="19">
    <source>
        <dbReference type="Proteomes" id="UP000295151"/>
    </source>
</evidence>
<dbReference type="GO" id="GO:0005737">
    <property type="term" value="C:cytoplasm"/>
    <property type="evidence" value="ECO:0007669"/>
    <property type="project" value="UniProtKB-SubCell"/>
</dbReference>
<dbReference type="Gene3D" id="3.90.740.10">
    <property type="entry name" value="Valyl/Leucyl/Isoleucyl-tRNA synthetase, editing domain"/>
    <property type="match status" value="1"/>
</dbReference>
<dbReference type="InterPro" id="IPR013155">
    <property type="entry name" value="M/V/L/I-tRNA-synth_anticd-bd"/>
</dbReference>
<accession>A0A4R7T6Q3</accession>
<reference evidence="18 19" key="1">
    <citation type="submission" date="2019-03" db="EMBL/GenBank/DDBJ databases">
        <title>Genomic Encyclopedia of Type Strains, Phase III (KMG-III): the genomes of soil and plant-associated and newly described type strains.</title>
        <authorList>
            <person name="Whitman W."/>
        </authorList>
    </citation>
    <scope>NUCLEOTIDE SEQUENCE [LARGE SCALE GENOMIC DNA]</scope>
    <source>
        <strain evidence="18 19">VKM Ac-2575</strain>
    </source>
</reference>
<dbReference type="CDD" id="cd00818">
    <property type="entry name" value="IleRS_core"/>
    <property type="match status" value="1"/>
</dbReference>
<dbReference type="NCBIfam" id="TIGR00392">
    <property type="entry name" value="ileS"/>
    <property type="match status" value="1"/>
</dbReference>
<dbReference type="EC" id="6.1.1.5" evidence="15"/>
<evidence type="ECO:0000256" key="4">
    <source>
        <dbReference type="ARBA" id="ARBA00011245"/>
    </source>
</evidence>
<dbReference type="CDD" id="cd07961">
    <property type="entry name" value="Anticodon_Ia_Ile_ABEc"/>
    <property type="match status" value="1"/>
</dbReference>
<comment type="catalytic activity">
    <reaction evidence="14 15">
        <text>tRNA(Ile) + L-isoleucine + ATP = L-isoleucyl-tRNA(Ile) + AMP + diphosphate</text>
        <dbReference type="Rhea" id="RHEA:11060"/>
        <dbReference type="Rhea" id="RHEA-COMP:9666"/>
        <dbReference type="Rhea" id="RHEA-COMP:9695"/>
        <dbReference type="ChEBI" id="CHEBI:30616"/>
        <dbReference type="ChEBI" id="CHEBI:33019"/>
        <dbReference type="ChEBI" id="CHEBI:58045"/>
        <dbReference type="ChEBI" id="CHEBI:78442"/>
        <dbReference type="ChEBI" id="CHEBI:78528"/>
        <dbReference type="ChEBI" id="CHEBI:456215"/>
        <dbReference type="EC" id="6.1.1.5"/>
    </reaction>
</comment>
<dbReference type="InterPro" id="IPR014729">
    <property type="entry name" value="Rossmann-like_a/b/a_fold"/>
</dbReference>
<dbReference type="EMBL" id="SOCE01000001">
    <property type="protein sequence ID" value="TDU86946.1"/>
    <property type="molecule type" value="Genomic_DNA"/>
</dbReference>
<evidence type="ECO:0000256" key="3">
    <source>
        <dbReference type="ARBA" id="ARBA00007078"/>
    </source>
</evidence>
<evidence type="ECO:0000256" key="6">
    <source>
        <dbReference type="ARBA" id="ARBA00022598"/>
    </source>
</evidence>
<dbReference type="SUPFAM" id="SSF47323">
    <property type="entry name" value="Anticodon-binding domain of a subclass of class I aminoacyl-tRNA synthetases"/>
    <property type="match status" value="2"/>
</dbReference>
<evidence type="ECO:0000256" key="7">
    <source>
        <dbReference type="ARBA" id="ARBA00022723"/>
    </source>
</evidence>
<evidence type="ECO:0000259" key="16">
    <source>
        <dbReference type="Pfam" id="PF00133"/>
    </source>
</evidence>
<dbReference type="PANTHER" id="PTHR42780">
    <property type="entry name" value="SOLEUCYL-TRNA SYNTHETASE"/>
    <property type="match status" value="1"/>
</dbReference>
<evidence type="ECO:0000256" key="12">
    <source>
        <dbReference type="ARBA" id="ARBA00023146"/>
    </source>
</evidence>
<proteinExistence type="inferred from homology"/>
<evidence type="ECO:0000256" key="14">
    <source>
        <dbReference type="ARBA" id="ARBA00048359"/>
    </source>
</evidence>
<feature type="short sequence motif" description="'KMSKS' region" evidence="15">
    <location>
        <begin position="601"/>
        <end position="605"/>
    </location>
</feature>
<dbReference type="SUPFAM" id="SSF52374">
    <property type="entry name" value="Nucleotidylyl transferase"/>
    <property type="match status" value="1"/>
</dbReference>
<dbReference type="PRINTS" id="PR00984">
    <property type="entry name" value="TRNASYNTHILE"/>
</dbReference>
<dbReference type="OrthoDB" id="9810365at2"/>
<keyword evidence="9 15" id="KW-0862">Zinc</keyword>
<feature type="short sequence motif" description="'HIGH' region" evidence="15">
    <location>
        <begin position="55"/>
        <end position="65"/>
    </location>
</feature>
<dbReference type="RefSeq" id="WP_133981669.1">
    <property type="nucleotide sequence ID" value="NZ_SOCE01000001.1"/>
</dbReference>
<evidence type="ECO:0000256" key="5">
    <source>
        <dbReference type="ARBA" id="ARBA00022490"/>
    </source>
</evidence>
<dbReference type="Gene3D" id="3.40.50.620">
    <property type="entry name" value="HUPs"/>
    <property type="match status" value="2"/>
</dbReference>
<dbReference type="GO" id="GO:0005524">
    <property type="term" value="F:ATP binding"/>
    <property type="evidence" value="ECO:0007669"/>
    <property type="project" value="UniProtKB-UniRule"/>
</dbReference>
<dbReference type="GO" id="GO:0008270">
    <property type="term" value="F:zinc ion binding"/>
    <property type="evidence" value="ECO:0007669"/>
    <property type="project" value="UniProtKB-UniRule"/>
</dbReference>
<name>A0A4R7T6Q3_9ACTN</name>
<dbReference type="InterPro" id="IPR023586">
    <property type="entry name" value="Ile-tRNA-ligase_type2"/>
</dbReference>
<comment type="domain">
    <text evidence="15">IleRS has two distinct active sites: one for aminoacylation and one for editing. The misactivated valine is translocated from the active site to the editing site, which sterically excludes the correctly activated isoleucine. The single editing site contains two valyl binding pockets, one specific for each substrate (Val-AMP or Val-tRNA(Ile)).</text>
</comment>
<dbReference type="AlphaFoldDB" id="A0A4R7T6Q3"/>
<keyword evidence="11 15" id="KW-0648">Protein biosynthesis</keyword>
<dbReference type="FunFam" id="3.40.50.620:FF:000075">
    <property type="entry name" value="Isoleucine--tRNA ligase"/>
    <property type="match status" value="1"/>
</dbReference>
<keyword evidence="6 15" id="KW-0436">Ligase</keyword>
<sequence length="1050" mass="116733">MAEHPSTGWQQVPAQVDLPAIERDVLEHWDTHDTFAKSLAQTADGLPWTFYEGPPTANGMPGTHHIEARVFKDVFPRYRTMKGFSVERKAGWDCHGLPVEVAVEKELGFNGKKDIEAYGIAEFNAKCRESVLRNVDAFNELTNRMGYWVDLEHPYKTMDPEYVQSVWWSLKQIHDKGLLVEDYRITPYCPRCGTGLSDHELAQGYETVVDPSVYVRFPLTSGPLAGKASLLVWTTTPWTLVSNTAVAVHPDVTYVVATDGSESLVVAEPLLSALGEGWTVTEQFSGREMERWTYQRPFELVEFPEPAHYVALAEYVTTEDGTGLVHQSPAFGADDLLVAKAYNLPVVNPVESDGRFGADVPLVGGQFFKKADSDLVKDLQERGVLFKHVPYEHPYPHCWRCHTPVMYYALPSWYIRTTQVKDALLRENEKTNWFPDSVKWGRYGDWLRNNIDWAVSRSRYWGTPLPIWRCAEDHQVCVGSLAELGELAGRDLSATDPHRPFVDDITFACPTCGEESRRVAEVIDAWYDSGSMPFAQWGYPWAEGSKEKFDQAYPADFISEAIDQTRGWFYTLMAIGTLVFDQSSYKDVVCLGHIMAEDGRKMSKHLGNILEPIPLMNNHSADAVRWFMACSGSPWKARGIGPNVLNEIVRKVLLTYWNTVAFHALYARLADWSPTADAPPVAERSVLDRWLVSETHRLVRETDVAYATYDTQKLGVQISQFIDVLSNWYVRRSRRRFWAGDAGALATLHETLEVLTRLMAPLTPFVTERVWQDVFRPVTPGLPESVHLSAFPQYDEALIDDALATHVSMARRVVELGRSARAEAKVRTRQPLSRALVGSAAIADLDDELLAEIAEELNVGAVEPLSSAGADLVEYSAKGNFRELGKRFAKQTPVVAGAIAAADAAALAASIKASGTATVVVDGENVEVAAAEVLLSERPREGWSVVNEQGETVALDLEVTPELKQAGLAREVVRMLQEARKNAGLEVSDRISVWLAATDAELADALGKHADLIAREVLATELTQSAPSATTDLATGTDEDLGLTYWLAKV</sequence>
<evidence type="ECO:0000256" key="8">
    <source>
        <dbReference type="ARBA" id="ARBA00022741"/>
    </source>
</evidence>
<evidence type="ECO:0000256" key="9">
    <source>
        <dbReference type="ARBA" id="ARBA00022833"/>
    </source>
</evidence>
<protein>
    <recommendedName>
        <fullName evidence="15">Isoleucine--tRNA ligase</fullName>
        <ecNumber evidence="15">6.1.1.5</ecNumber>
    </recommendedName>
    <alternativeName>
        <fullName evidence="15">Isoleucyl-tRNA synthetase</fullName>
        <shortName evidence="15">IleRS</shortName>
    </alternativeName>
</protein>
<keyword evidence="19" id="KW-1185">Reference proteome</keyword>
<dbReference type="Pfam" id="PF08264">
    <property type="entry name" value="Anticodon_1"/>
    <property type="match status" value="1"/>
</dbReference>
<keyword evidence="5 15" id="KW-0963">Cytoplasm</keyword>
<dbReference type="HAMAP" id="MF_02003">
    <property type="entry name" value="Ile_tRNA_synth_type2"/>
    <property type="match status" value="1"/>
</dbReference>
<keyword evidence="7 15" id="KW-0479">Metal-binding</keyword>
<evidence type="ECO:0000313" key="18">
    <source>
        <dbReference type="EMBL" id="TDU86946.1"/>
    </source>
</evidence>
<dbReference type="InterPro" id="IPR002301">
    <property type="entry name" value="Ile-tRNA-ligase"/>
</dbReference>
<dbReference type="InterPro" id="IPR033709">
    <property type="entry name" value="Anticodon_Ile_ABEc"/>
</dbReference>
<dbReference type="InterPro" id="IPR009080">
    <property type="entry name" value="tRNAsynth_Ia_anticodon-bd"/>
</dbReference>
<evidence type="ECO:0000259" key="17">
    <source>
        <dbReference type="Pfam" id="PF08264"/>
    </source>
</evidence>
<keyword evidence="8 15" id="KW-0547">Nucleotide-binding</keyword>
<evidence type="ECO:0000256" key="10">
    <source>
        <dbReference type="ARBA" id="ARBA00022840"/>
    </source>
</evidence>
<organism evidence="18 19">
    <name type="scientific">Kribbella voronezhensis</name>
    <dbReference type="NCBI Taxonomy" id="2512212"/>
    <lineage>
        <taxon>Bacteria</taxon>
        <taxon>Bacillati</taxon>
        <taxon>Actinomycetota</taxon>
        <taxon>Actinomycetes</taxon>
        <taxon>Propionibacteriales</taxon>
        <taxon>Kribbellaceae</taxon>
        <taxon>Kribbella</taxon>
    </lineage>
</organism>
<keyword evidence="12 15" id="KW-0030">Aminoacyl-tRNA synthetase</keyword>
<keyword evidence="10 15" id="KW-0067">ATP-binding</keyword>
<dbReference type="GO" id="GO:0004822">
    <property type="term" value="F:isoleucine-tRNA ligase activity"/>
    <property type="evidence" value="ECO:0007669"/>
    <property type="project" value="UniProtKB-UniRule"/>
</dbReference>
<dbReference type="InterPro" id="IPR009008">
    <property type="entry name" value="Val/Leu/Ile-tRNA-synth_edit"/>
</dbReference>
<dbReference type="Pfam" id="PF00133">
    <property type="entry name" value="tRNA-synt_1"/>
    <property type="match status" value="1"/>
</dbReference>
<dbReference type="FunFam" id="3.90.740.10:FF:000016">
    <property type="entry name" value="Isoleucine--tRNA ligase"/>
    <property type="match status" value="1"/>
</dbReference>
<dbReference type="SUPFAM" id="SSF50677">
    <property type="entry name" value="ValRS/IleRS/LeuRS editing domain"/>
    <property type="match status" value="1"/>
</dbReference>
<evidence type="ECO:0000256" key="1">
    <source>
        <dbReference type="ARBA" id="ARBA00001947"/>
    </source>
</evidence>
<comment type="caution">
    <text evidence="18">The sequence shown here is derived from an EMBL/GenBank/DDBJ whole genome shotgun (WGS) entry which is preliminary data.</text>
</comment>
<dbReference type="GO" id="GO:0000049">
    <property type="term" value="F:tRNA binding"/>
    <property type="evidence" value="ECO:0007669"/>
    <property type="project" value="InterPro"/>
</dbReference>
<feature type="domain" description="Methionyl/Valyl/Leucyl/Isoleucyl-tRNA synthetase anticodon-binding" evidence="17">
    <location>
        <begin position="688"/>
        <end position="833"/>
    </location>
</feature>
<evidence type="ECO:0000256" key="2">
    <source>
        <dbReference type="ARBA" id="ARBA00004496"/>
    </source>
</evidence>
<dbReference type="InterPro" id="IPR002300">
    <property type="entry name" value="aa-tRNA-synth_Ia"/>
</dbReference>